<dbReference type="CDD" id="cd00051">
    <property type="entry name" value="EFh"/>
    <property type="match status" value="1"/>
</dbReference>
<evidence type="ECO:0000256" key="1">
    <source>
        <dbReference type="SAM" id="MobiDB-lite"/>
    </source>
</evidence>
<dbReference type="SMART" id="SM00054">
    <property type="entry name" value="EFh"/>
    <property type="match status" value="2"/>
</dbReference>
<feature type="region of interest" description="Disordered" evidence="1">
    <location>
        <begin position="1"/>
        <end position="20"/>
    </location>
</feature>
<gene>
    <name evidence="3" type="ORF">F4556_003984</name>
</gene>
<dbReference type="PROSITE" id="PS00018">
    <property type="entry name" value="EF_HAND_1"/>
    <property type="match status" value="1"/>
</dbReference>
<dbReference type="Pfam" id="PF13499">
    <property type="entry name" value="EF-hand_7"/>
    <property type="match status" value="1"/>
</dbReference>
<proteinExistence type="predicted"/>
<dbReference type="Gene3D" id="1.10.238.10">
    <property type="entry name" value="EF-hand"/>
    <property type="match status" value="1"/>
</dbReference>
<dbReference type="RefSeq" id="WP_184918081.1">
    <property type="nucleotide sequence ID" value="NZ_JACHJR010000001.1"/>
</dbReference>
<dbReference type="SUPFAM" id="SSF47473">
    <property type="entry name" value="EF-hand"/>
    <property type="match status" value="1"/>
</dbReference>
<evidence type="ECO:0000313" key="4">
    <source>
        <dbReference type="Proteomes" id="UP000573327"/>
    </source>
</evidence>
<organism evidence="3 4">
    <name type="scientific">Kitasatospora gansuensis</name>
    <dbReference type="NCBI Taxonomy" id="258050"/>
    <lineage>
        <taxon>Bacteria</taxon>
        <taxon>Bacillati</taxon>
        <taxon>Actinomycetota</taxon>
        <taxon>Actinomycetes</taxon>
        <taxon>Kitasatosporales</taxon>
        <taxon>Streptomycetaceae</taxon>
        <taxon>Kitasatospora</taxon>
    </lineage>
</organism>
<name>A0A7W7WJC2_9ACTN</name>
<dbReference type="InterPro" id="IPR018247">
    <property type="entry name" value="EF_Hand_1_Ca_BS"/>
</dbReference>
<dbReference type="InterPro" id="IPR011992">
    <property type="entry name" value="EF-hand-dom_pair"/>
</dbReference>
<protein>
    <submittedName>
        <fullName evidence="3">Ca2+-binding EF-hand superfamily protein</fullName>
    </submittedName>
</protein>
<accession>A0A7W7WJC2</accession>
<dbReference type="InterPro" id="IPR002048">
    <property type="entry name" value="EF_hand_dom"/>
</dbReference>
<dbReference type="GO" id="GO:0005509">
    <property type="term" value="F:calcium ion binding"/>
    <property type="evidence" value="ECO:0007669"/>
    <property type="project" value="InterPro"/>
</dbReference>
<feature type="compositionally biased region" description="Basic and acidic residues" evidence="1">
    <location>
        <begin position="1"/>
        <end position="12"/>
    </location>
</feature>
<sequence>MATEEHARRQSNEIDADGDGFITASELKSHLQENPAVSDANAAQTFAFADADNDQEISYDEFRDFIRQGFPGVARAAGLPAPRPPARCSAAAPPSGAKHG</sequence>
<keyword evidence="4" id="KW-1185">Reference proteome</keyword>
<dbReference type="Proteomes" id="UP000573327">
    <property type="component" value="Unassembled WGS sequence"/>
</dbReference>
<evidence type="ECO:0000313" key="3">
    <source>
        <dbReference type="EMBL" id="MBB4948449.1"/>
    </source>
</evidence>
<feature type="domain" description="EF-hand" evidence="2">
    <location>
        <begin position="37"/>
        <end position="72"/>
    </location>
</feature>
<evidence type="ECO:0000259" key="2">
    <source>
        <dbReference type="PROSITE" id="PS50222"/>
    </source>
</evidence>
<dbReference type="AlphaFoldDB" id="A0A7W7WJC2"/>
<reference evidence="3 4" key="1">
    <citation type="submission" date="2020-08" db="EMBL/GenBank/DDBJ databases">
        <title>Sequencing the genomes of 1000 actinobacteria strains.</title>
        <authorList>
            <person name="Klenk H.-P."/>
        </authorList>
    </citation>
    <scope>NUCLEOTIDE SEQUENCE [LARGE SCALE GENOMIC DNA]</scope>
    <source>
        <strain evidence="3 4">DSM 44786</strain>
    </source>
</reference>
<dbReference type="EMBL" id="JACHJR010000001">
    <property type="protein sequence ID" value="MBB4948449.1"/>
    <property type="molecule type" value="Genomic_DNA"/>
</dbReference>
<feature type="region of interest" description="Disordered" evidence="1">
    <location>
        <begin position="76"/>
        <end position="100"/>
    </location>
</feature>
<comment type="caution">
    <text evidence="3">The sequence shown here is derived from an EMBL/GenBank/DDBJ whole genome shotgun (WGS) entry which is preliminary data.</text>
</comment>
<dbReference type="PROSITE" id="PS50222">
    <property type="entry name" value="EF_HAND_2"/>
    <property type="match status" value="1"/>
</dbReference>